<evidence type="ECO:0000313" key="2">
    <source>
        <dbReference type="Proteomes" id="UP000005237"/>
    </source>
</evidence>
<keyword evidence="2" id="KW-1185">Reference proteome</keyword>
<sequence>MNREDMMPVLYTKKSQKRDFPDMFASLVPVQVHNAMQSYDARKAELVNMETVRMREATQLMN</sequence>
<dbReference type="EnsemblMetazoa" id="CJA39767a.1">
    <property type="protein sequence ID" value="CJA39767a.1"/>
    <property type="gene ID" value="WBGene00215614"/>
</dbReference>
<accession>A0A8R1ET37</accession>
<proteinExistence type="predicted"/>
<dbReference type="AlphaFoldDB" id="A0A8R1ET37"/>
<name>A0A8R1ET37_CAEJA</name>
<organism evidence="1 2">
    <name type="scientific">Caenorhabditis japonica</name>
    <dbReference type="NCBI Taxonomy" id="281687"/>
    <lineage>
        <taxon>Eukaryota</taxon>
        <taxon>Metazoa</taxon>
        <taxon>Ecdysozoa</taxon>
        <taxon>Nematoda</taxon>
        <taxon>Chromadorea</taxon>
        <taxon>Rhabditida</taxon>
        <taxon>Rhabditina</taxon>
        <taxon>Rhabditomorpha</taxon>
        <taxon>Rhabditoidea</taxon>
        <taxon>Rhabditidae</taxon>
        <taxon>Peloderinae</taxon>
        <taxon>Caenorhabditis</taxon>
    </lineage>
</organism>
<dbReference type="Proteomes" id="UP000005237">
    <property type="component" value="Unassembled WGS sequence"/>
</dbReference>
<protein>
    <submittedName>
        <fullName evidence="1">Uncharacterized protein</fullName>
    </submittedName>
</protein>
<evidence type="ECO:0000313" key="1">
    <source>
        <dbReference type="EnsemblMetazoa" id="CJA39767a.1"/>
    </source>
</evidence>
<reference evidence="2" key="1">
    <citation type="submission" date="2010-08" db="EMBL/GenBank/DDBJ databases">
        <authorList>
            <consortium name="Caenorhabditis japonica Sequencing Consortium"/>
            <person name="Wilson R.K."/>
        </authorList>
    </citation>
    <scope>NUCLEOTIDE SEQUENCE [LARGE SCALE GENOMIC DNA]</scope>
    <source>
        <strain evidence="2">DF5081</strain>
    </source>
</reference>
<reference evidence="1" key="2">
    <citation type="submission" date="2022-06" db="UniProtKB">
        <authorList>
            <consortium name="EnsemblMetazoa"/>
        </authorList>
    </citation>
    <scope>IDENTIFICATION</scope>
    <source>
        <strain evidence="1">DF5081</strain>
    </source>
</reference>
<dbReference type="Gene3D" id="1.20.120.560">
    <property type="entry name" value="alix/aip1 in complex with the ypdl late domain"/>
    <property type="match status" value="1"/>
</dbReference>